<keyword evidence="1" id="KW-0812">Transmembrane</keyword>
<evidence type="ECO:0008006" key="4">
    <source>
        <dbReference type="Google" id="ProtNLM"/>
    </source>
</evidence>
<evidence type="ECO:0000256" key="1">
    <source>
        <dbReference type="SAM" id="Phobius"/>
    </source>
</evidence>
<feature type="transmembrane region" description="Helical" evidence="1">
    <location>
        <begin position="12"/>
        <end position="32"/>
    </location>
</feature>
<organism evidence="2 3">
    <name type="scientific">Ruminococcus bromii</name>
    <dbReference type="NCBI Taxonomy" id="40518"/>
    <lineage>
        <taxon>Bacteria</taxon>
        <taxon>Bacillati</taxon>
        <taxon>Bacillota</taxon>
        <taxon>Clostridia</taxon>
        <taxon>Eubacteriales</taxon>
        <taxon>Oscillospiraceae</taxon>
        <taxon>Ruminococcus</taxon>
    </lineage>
</organism>
<dbReference type="PANTHER" id="PTHR34989">
    <property type="entry name" value="PROTEIN HDED"/>
    <property type="match status" value="1"/>
</dbReference>
<protein>
    <recommendedName>
        <fullName evidence="4">DUF308 domain-containing protein</fullName>
    </recommendedName>
</protein>
<proteinExistence type="predicted"/>
<reference evidence="2" key="1">
    <citation type="journal article" date="2018" name="Environ. Microbiol.">
        <title>Sporulation capability and amylosome conservation among diverse human colonic and rumen isolates of the keystone starch-degrader Ruminococcus bromii.</title>
        <authorList>
            <person name="Mukhopadhya I."/>
            <person name="Morais S."/>
            <person name="Laverde-Gomez J."/>
            <person name="Sheridan P.O."/>
            <person name="Walker A.W."/>
            <person name="Kelly W."/>
            <person name="Klieve A.V."/>
            <person name="Ouwerkerk D."/>
            <person name="Duncan S.H."/>
            <person name="Louis P."/>
            <person name="Koropatkin N."/>
            <person name="Cockburn D."/>
            <person name="Kibler R."/>
            <person name="Cooper P.J."/>
            <person name="Sandoval C."/>
            <person name="Crost E."/>
            <person name="Juge N."/>
            <person name="Bayer E.A."/>
            <person name="Flint H.J."/>
        </authorList>
    </citation>
    <scope>NUCLEOTIDE SEQUENCE [LARGE SCALE GENOMIC DNA]</scope>
    <source>
        <strain evidence="2">ATCC 27255</strain>
    </source>
</reference>
<accession>A0A2N0UMK1</accession>
<dbReference type="RefSeq" id="WP_101029240.1">
    <property type="nucleotide sequence ID" value="NZ_CABMMZ010000063.1"/>
</dbReference>
<feature type="transmembrane region" description="Helical" evidence="1">
    <location>
        <begin position="124"/>
        <end position="144"/>
    </location>
</feature>
<keyword evidence="3" id="KW-1185">Reference proteome</keyword>
<sequence length="196" mass="21796">MSEHKKKKNPAATMMMTSLAYIVLGIVTVVFPQKVLDVLCYALGGAMTVYGLFNIISFFVDREGGMYFELVIGVISTGFGIFALFSPTSIAAIINIPIGIIIIVDSIMDMKHSLTLRSLGMKKWWIPFIIAIVMIMFSLTTIFFTNIFGALLMIALGIALIYEGVSGFSLIILLSRYHKEYDRNQRMIDAEATDIN</sequence>
<dbReference type="AlphaFoldDB" id="A0A2N0UMK1"/>
<dbReference type="PANTHER" id="PTHR34989:SF1">
    <property type="entry name" value="PROTEIN HDED"/>
    <property type="match status" value="1"/>
</dbReference>
<dbReference type="InterPro" id="IPR005325">
    <property type="entry name" value="DUF308_memb"/>
</dbReference>
<dbReference type="InterPro" id="IPR052712">
    <property type="entry name" value="Acid_resist_chaperone_HdeD"/>
</dbReference>
<evidence type="ECO:0000313" key="3">
    <source>
        <dbReference type="Proteomes" id="UP000233425"/>
    </source>
</evidence>
<gene>
    <name evidence="2" type="ORF">RBATCC27255_01246</name>
</gene>
<name>A0A2N0UMK1_9FIRM</name>
<feature type="transmembrane region" description="Helical" evidence="1">
    <location>
        <begin position="67"/>
        <end position="84"/>
    </location>
</feature>
<feature type="transmembrane region" description="Helical" evidence="1">
    <location>
        <begin position="150"/>
        <end position="174"/>
    </location>
</feature>
<dbReference type="EMBL" id="NNSR01000063">
    <property type="protein sequence ID" value="PKD28194.1"/>
    <property type="molecule type" value="Genomic_DNA"/>
</dbReference>
<keyword evidence="1" id="KW-1133">Transmembrane helix</keyword>
<feature type="transmembrane region" description="Helical" evidence="1">
    <location>
        <begin position="38"/>
        <end position="60"/>
    </location>
</feature>
<comment type="caution">
    <text evidence="2">The sequence shown here is derived from an EMBL/GenBank/DDBJ whole genome shotgun (WGS) entry which is preliminary data.</text>
</comment>
<dbReference type="Proteomes" id="UP000233425">
    <property type="component" value="Unassembled WGS sequence"/>
</dbReference>
<dbReference type="Pfam" id="PF03729">
    <property type="entry name" value="DUF308"/>
    <property type="match status" value="1"/>
</dbReference>
<dbReference type="GO" id="GO:0005886">
    <property type="term" value="C:plasma membrane"/>
    <property type="evidence" value="ECO:0007669"/>
    <property type="project" value="TreeGrafter"/>
</dbReference>
<evidence type="ECO:0000313" key="2">
    <source>
        <dbReference type="EMBL" id="PKD28194.1"/>
    </source>
</evidence>
<keyword evidence="1" id="KW-0472">Membrane</keyword>